<keyword evidence="3" id="KW-0813">Transport</keyword>
<keyword evidence="2" id="KW-0156">Chromatin regulator</keyword>
<proteinExistence type="predicted"/>
<evidence type="ECO:0000313" key="5">
    <source>
        <dbReference type="EMBL" id="GMH02673.1"/>
    </source>
</evidence>
<dbReference type="InterPro" id="IPR015424">
    <property type="entry name" value="PyrdxlP-dep_Trfase"/>
</dbReference>
<dbReference type="EMBL" id="BSYO01000003">
    <property type="protein sequence ID" value="GMH02673.1"/>
    <property type="molecule type" value="Genomic_DNA"/>
</dbReference>
<keyword evidence="1" id="KW-0678">Repressor</keyword>
<dbReference type="SUPFAM" id="SSF52768">
    <property type="entry name" value="Arginase/deacetylase"/>
    <property type="match status" value="1"/>
</dbReference>
<dbReference type="AlphaFoldDB" id="A0AAD3S1K4"/>
<evidence type="ECO:0000256" key="2">
    <source>
        <dbReference type="ARBA" id="ARBA00022853"/>
    </source>
</evidence>
<keyword evidence="3" id="KW-0407">Ion channel</keyword>
<dbReference type="GO" id="GO:0016020">
    <property type="term" value="C:membrane"/>
    <property type="evidence" value="ECO:0007669"/>
    <property type="project" value="UniProtKB-SubCell"/>
</dbReference>
<keyword evidence="3" id="KW-0406">Ion transport</keyword>
<keyword evidence="4" id="KW-0472">Membrane</keyword>
<evidence type="ECO:0000256" key="1">
    <source>
        <dbReference type="ARBA" id="ARBA00022491"/>
    </source>
</evidence>
<evidence type="ECO:0008006" key="7">
    <source>
        <dbReference type="Google" id="ProtNLM"/>
    </source>
</evidence>
<dbReference type="Gene3D" id="3.40.800.20">
    <property type="entry name" value="Histone deacetylase domain"/>
    <property type="match status" value="1"/>
</dbReference>
<organism evidence="5 6">
    <name type="scientific">Nepenthes gracilis</name>
    <name type="common">Slender pitcher plant</name>
    <dbReference type="NCBI Taxonomy" id="150966"/>
    <lineage>
        <taxon>Eukaryota</taxon>
        <taxon>Viridiplantae</taxon>
        <taxon>Streptophyta</taxon>
        <taxon>Embryophyta</taxon>
        <taxon>Tracheophyta</taxon>
        <taxon>Spermatophyta</taxon>
        <taxon>Magnoliopsida</taxon>
        <taxon>eudicotyledons</taxon>
        <taxon>Gunneridae</taxon>
        <taxon>Pentapetalae</taxon>
        <taxon>Caryophyllales</taxon>
        <taxon>Nepenthaceae</taxon>
        <taxon>Nepenthes</taxon>
    </lineage>
</organism>
<dbReference type="GO" id="GO:0006325">
    <property type="term" value="P:chromatin organization"/>
    <property type="evidence" value="ECO:0007669"/>
    <property type="project" value="UniProtKB-KW"/>
</dbReference>
<evidence type="ECO:0000313" key="6">
    <source>
        <dbReference type="Proteomes" id="UP001279734"/>
    </source>
</evidence>
<reference evidence="5" key="1">
    <citation type="submission" date="2023-05" db="EMBL/GenBank/DDBJ databases">
        <title>Nepenthes gracilis genome sequencing.</title>
        <authorList>
            <person name="Fukushima K."/>
        </authorList>
    </citation>
    <scope>NUCLEOTIDE SEQUENCE</scope>
    <source>
        <strain evidence="5">SING2019-196</strain>
    </source>
</reference>
<dbReference type="InterPro" id="IPR023696">
    <property type="entry name" value="Ureohydrolase_dom_sf"/>
</dbReference>
<feature type="transmembrane region" description="Helical" evidence="4">
    <location>
        <begin position="226"/>
        <end position="245"/>
    </location>
</feature>
<accession>A0AAD3S1K4</accession>
<gene>
    <name evidence="5" type="ORF">Nepgr_004512</name>
</gene>
<sequence>MDKQGRKSLLSTSFPGMATSMLLLSLFFTWKARGDHHHKVCSIPVSAHGTNPASAASCGMKIVFVATDVKGNINMEFAHRMGSIEDELMEFAHGKIVLALEGGYSLPSVANSVLSCVKVLLDEKPIAGSSRSYSYTFQSTSAVAFYVVEADLRSSHDARVEHQIVIWFILPATRNPQTGHNNNALALIDLLQYVLRLYQIFPLNSQIVQTTGVITKTASAGAAYNLLLYMLAGHVLGAAWYLLSIEQYTHCWKSKCTEEHGGGRALSTRWVIVLLCFYTIVVPHGSHKQSIARLPKPQEFNWKSVIKEDESSDLDHESGAIIPVSHETLSHHIPSLTNSRCLPISNLPDPISMIIQTKVSLDRIASFISLEDLQPDITERIPRANSDIAVEIIGGNFSWDLSLPDLTREDIDLGEFAMA</sequence>
<keyword evidence="6" id="KW-1185">Reference proteome</keyword>
<dbReference type="PANTHER" id="PTHR45651">
    <property type="entry name" value="CYCLIC NUCLEOTIDE-GATED ION CHANNEL 15-RELATED-RELATED"/>
    <property type="match status" value="1"/>
</dbReference>
<name>A0AAD3S1K4_NEPGR</name>
<dbReference type="SUPFAM" id="SSF53383">
    <property type="entry name" value="PLP-dependent transferases"/>
    <property type="match status" value="1"/>
</dbReference>
<evidence type="ECO:0000256" key="3">
    <source>
        <dbReference type="ARBA" id="ARBA00023303"/>
    </source>
</evidence>
<evidence type="ECO:0000256" key="4">
    <source>
        <dbReference type="SAM" id="Phobius"/>
    </source>
</evidence>
<keyword evidence="4" id="KW-0812">Transmembrane</keyword>
<protein>
    <recommendedName>
        <fullName evidence="7">Histone deacetylase</fullName>
    </recommendedName>
</protein>
<dbReference type="InterPro" id="IPR037138">
    <property type="entry name" value="His_deacetylse_dom_sf"/>
</dbReference>
<comment type="caution">
    <text evidence="5">The sequence shown here is derived from an EMBL/GenBank/DDBJ whole genome shotgun (WGS) entry which is preliminary data.</text>
</comment>
<feature type="transmembrane region" description="Helical" evidence="4">
    <location>
        <begin position="266"/>
        <end position="286"/>
    </location>
</feature>
<dbReference type="Proteomes" id="UP001279734">
    <property type="component" value="Unassembled WGS sequence"/>
</dbReference>
<dbReference type="PANTHER" id="PTHR45651:SF69">
    <property type="entry name" value="CYCLIC NUCLEOTIDE-GATED ION CHANNEL 17"/>
    <property type="match status" value="1"/>
</dbReference>
<dbReference type="GO" id="GO:0034220">
    <property type="term" value="P:monoatomic ion transmembrane transport"/>
    <property type="evidence" value="ECO:0007669"/>
    <property type="project" value="UniProtKB-KW"/>
</dbReference>
<keyword evidence="4" id="KW-1133">Transmembrane helix</keyword>